<sequence length="214" mass="23411">MLWTTEKLGPDIVLSDNNAVCSRSSQNGWGVQLLSCWLTQDITTISFQFDQLEGEAQFGVVGRNFFRQSWGTPLAESNHAVALDFTTGHIKYKGNDTTFILRPVGSNSRVNLTVNLQLREMTIEVIGKPGQLNASITVEGIPGEVAPAVCFGPGSHSVRVLGFEVEKSSMKLLGKSKKDLWDDDNVIEPLTLNANNKYEPSAISAEIAEARTLQ</sequence>
<gene>
    <name evidence="1" type="ORF">AB1Y20_014167</name>
</gene>
<comment type="caution">
    <text evidence="1">The sequence shown here is derived from an EMBL/GenBank/DDBJ whole genome shotgun (WGS) entry which is preliminary data.</text>
</comment>
<proteinExistence type="predicted"/>
<dbReference type="Proteomes" id="UP001515480">
    <property type="component" value="Unassembled WGS sequence"/>
</dbReference>
<dbReference type="EMBL" id="JBGBPQ010000028">
    <property type="protein sequence ID" value="KAL1496561.1"/>
    <property type="molecule type" value="Genomic_DNA"/>
</dbReference>
<protein>
    <submittedName>
        <fullName evidence="1">Uncharacterized protein</fullName>
    </submittedName>
</protein>
<evidence type="ECO:0000313" key="2">
    <source>
        <dbReference type="Proteomes" id="UP001515480"/>
    </source>
</evidence>
<accession>A0AB34ICX2</accession>
<reference evidence="1 2" key="1">
    <citation type="journal article" date="2024" name="Science">
        <title>Giant polyketide synthase enzymes in the biosynthesis of giant marine polyether toxins.</title>
        <authorList>
            <person name="Fallon T.R."/>
            <person name="Shende V.V."/>
            <person name="Wierzbicki I.H."/>
            <person name="Pendleton A.L."/>
            <person name="Watervoot N.F."/>
            <person name="Auber R.P."/>
            <person name="Gonzalez D.J."/>
            <person name="Wisecaver J.H."/>
            <person name="Moore B.S."/>
        </authorList>
    </citation>
    <scope>NUCLEOTIDE SEQUENCE [LARGE SCALE GENOMIC DNA]</scope>
    <source>
        <strain evidence="1 2">12B1</strain>
    </source>
</reference>
<keyword evidence="2" id="KW-1185">Reference proteome</keyword>
<dbReference type="AlphaFoldDB" id="A0AB34ICX2"/>
<organism evidence="1 2">
    <name type="scientific">Prymnesium parvum</name>
    <name type="common">Toxic golden alga</name>
    <dbReference type="NCBI Taxonomy" id="97485"/>
    <lineage>
        <taxon>Eukaryota</taxon>
        <taxon>Haptista</taxon>
        <taxon>Haptophyta</taxon>
        <taxon>Prymnesiophyceae</taxon>
        <taxon>Prymnesiales</taxon>
        <taxon>Prymnesiaceae</taxon>
        <taxon>Prymnesium</taxon>
    </lineage>
</organism>
<evidence type="ECO:0000313" key="1">
    <source>
        <dbReference type="EMBL" id="KAL1496561.1"/>
    </source>
</evidence>
<name>A0AB34ICX2_PRYPA</name>